<dbReference type="EMBL" id="JASBWU010000012">
    <property type="protein sequence ID" value="KAJ9117586.1"/>
    <property type="molecule type" value="Genomic_DNA"/>
</dbReference>
<sequence length="502" mass="55466">MFSQQPHYGYFAKQATIFSTRPSAPPSTSAPSTPAVPSPTTSTTTDITSHPNLTSFQEAIAEAYEREYGAQVFPAGTGEGAGDDVAVGGSGKGGRGGLGRQVWHTPTELFRPFYSRIIARALLSHYKLHHYPHSPLRIYEIGAGNGSLMVDVLSFLRDKHPEVFERTRYEVVEISAALAERQKQQAEMAGFSVELVKPGQERRKGAVATSIKNRPTAGEGKAQVRISNVDFFDWAGSSKDSCYFIALEVFDNFAHDMIRYNLETLEPMQAVVTIDATGDFSLLYEPVTDPVIRRYLGYRRLVSGNNATNASGPFSSSHLPVSATPPINPLLLSSPLLRKIYTSLPFAPNLSAPEFIPTKQILFLEKLREALPFHRLLVSDFDSLPDAVAGRNGPVVQTRYGGEMVPYFGMLKEMYSLIMTSPPRKLSSDFFSPHRLPESSKPLAGTPPDLIGVRGFKHRHVGVYDHAEFLTRFGSQDELKGTTTRDGDNVMLSMYKNVKFMF</sequence>
<reference evidence="1" key="1">
    <citation type="submission" date="2023-04" db="EMBL/GenBank/DDBJ databases">
        <title>Draft Genome sequencing of Naganishia species isolated from polar environments using Oxford Nanopore Technology.</title>
        <authorList>
            <person name="Leo P."/>
            <person name="Venkateswaran K."/>
        </authorList>
    </citation>
    <scope>NUCLEOTIDE SEQUENCE</scope>
    <source>
        <strain evidence="1">MNA-CCFEE 5425</strain>
    </source>
</reference>
<protein>
    <submittedName>
        <fullName evidence="1">Uncharacterized protein</fullName>
    </submittedName>
</protein>
<organism evidence="1 2">
    <name type="scientific">Naganishia vaughanmartiniae</name>
    <dbReference type="NCBI Taxonomy" id="1424756"/>
    <lineage>
        <taxon>Eukaryota</taxon>
        <taxon>Fungi</taxon>
        <taxon>Dikarya</taxon>
        <taxon>Basidiomycota</taxon>
        <taxon>Agaricomycotina</taxon>
        <taxon>Tremellomycetes</taxon>
        <taxon>Filobasidiales</taxon>
        <taxon>Filobasidiaceae</taxon>
        <taxon>Naganishia</taxon>
    </lineage>
</organism>
<keyword evidence="2" id="KW-1185">Reference proteome</keyword>
<accession>A0ACC2X2H0</accession>
<evidence type="ECO:0000313" key="1">
    <source>
        <dbReference type="EMBL" id="KAJ9117586.1"/>
    </source>
</evidence>
<evidence type="ECO:0000313" key="2">
    <source>
        <dbReference type="Proteomes" id="UP001243375"/>
    </source>
</evidence>
<comment type="caution">
    <text evidence="1">The sequence shown here is derived from an EMBL/GenBank/DDBJ whole genome shotgun (WGS) entry which is preliminary data.</text>
</comment>
<dbReference type="Proteomes" id="UP001243375">
    <property type="component" value="Unassembled WGS sequence"/>
</dbReference>
<proteinExistence type="predicted"/>
<name>A0ACC2X2H0_9TREE</name>
<gene>
    <name evidence="1" type="ORF">QFC22_004436</name>
</gene>